<name>A0A1C0B563_9BACT</name>
<evidence type="ECO:0008006" key="4">
    <source>
        <dbReference type="Google" id="ProtNLM"/>
    </source>
</evidence>
<evidence type="ECO:0000313" key="3">
    <source>
        <dbReference type="Proteomes" id="UP000093281"/>
    </source>
</evidence>
<dbReference type="RefSeq" id="WP_066187549.1">
    <property type="nucleotide sequence ID" value="NZ_LCUJ01000010.1"/>
</dbReference>
<evidence type="ECO:0000256" key="1">
    <source>
        <dbReference type="SAM" id="Phobius"/>
    </source>
</evidence>
<feature type="transmembrane region" description="Helical" evidence="1">
    <location>
        <begin position="80"/>
        <end position="99"/>
    </location>
</feature>
<evidence type="ECO:0000313" key="2">
    <source>
        <dbReference type="EMBL" id="OCL97559.1"/>
    </source>
</evidence>
<accession>A0A1C0B563</accession>
<organism evidence="2 3">
    <name type="scientific">Aliarcobacter thereius</name>
    <dbReference type="NCBI Taxonomy" id="544718"/>
    <lineage>
        <taxon>Bacteria</taxon>
        <taxon>Pseudomonadati</taxon>
        <taxon>Campylobacterota</taxon>
        <taxon>Epsilonproteobacteria</taxon>
        <taxon>Campylobacterales</taxon>
        <taxon>Arcobacteraceae</taxon>
        <taxon>Aliarcobacter</taxon>
    </lineage>
</organism>
<feature type="transmembrane region" description="Helical" evidence="1">
    <location>
        <begin position="53"/>
        <end position="73"/>
    </location>
</feature>
<gene>
    <name evidence="2" type="ORF">AAX29_01919</name>
</gene>
<feature type="transmembrane region" description="Helical" evidence="1">
    <location>
        <begin position="20"/>
        <end position="47"/>
    </location>
</feature>
<dbReference type="AlphaFoldDB" id="A0A1C0B563"/>
<dbReference type="STRING" id="544718.AAX25_00469"/>
<dbReference type="OrthoDB" id="5348450at2"/>
<keyword evidence="1" id="KW-1133">Transmembrane helix</keyword>
<keyword evidence="1" id="KW-0472">Membrane</keyword>
<keyword evidence="1" id="KW-0812">Transmembrane</keyword>
<proteinExistence type="predicted"/>
<comment type="caution">
    <text evidence="2">The sequence shown here is derived from an EMBL/GenBank/DDBJ whole genome shotgun (WGS) entry which is preliminary data.</text>
</comment>
<reference evidence="3" key="1">
    <citation type="submission" date="2015-05" db="EMBL/GenBank/DDBJ databases">
        <authorList>
            <person name="Rovetto F."/>
            <person name="Cocolin L."/>
            <person name="Illeghems K."/>
            <person name="Van Nieuwerburgh F."/>
            <person name="Houf K."/>
        </authorList>
    </citation>
    <scope>NUCLEOTIDE SEQUENCE [LARGE SCALE GENOMIC DNA]</scope>
    <source>
        <strain evidence="3">DU22</strain>
    </source>
</reference>
<sequence>MKQYINNLKIVEKSGKKIGLFRTICSIFGGLLLAYLGMTLLVFIIPGSAGESIVVPLLLNTFAWASVALWISLSKSKYIALLRSTIPSLIFSIILIILYNI</sequence>
<protein>
    <recommendedName>
        <fullName evidence="4">DUF3649 domain-containing protein</fullName>
    </recommendedName>
</protein>
<dbReference type="Proteomes" id="UP000093281">
    <property type="component" value="Unassembled WGS sequence"/>
</dbReference>
<dbReference type="EMBL" id="LCUJ01000010">
    <property type="protein sequence ID" value="OCL97559.1"/>
    <property type="molecule type" value="Genomic_DNA"/>
</dbReference>
<dbReference type="PATRIC" id="fig|544718.51.peg.1885"/>